<dbReference type="Pfam" id="PF08544">
    <property type="entry name" value="GHMP_kinases_C"/>
    <property type="match status" value="1"/>
</dbReference>
<protein>
    <recommendedName>
        <fullName evidence="4 13">Homoserine kinase</fullName>
        <shortName evidence="13">HK</shortName>
        <shortName evidence="13">HSK</shortName>
        <ecNumber evidence="3 13">2.7.1.39</ecNumber>
    </recommendedName>
</protein>
<evidence type="ECO:0000256" key="5">
    <source>
        <dbReference type="ARBA" id="ARBA00022605"/>
    </source>
</evidence>
<feature type="binding site" evidence="13">
    <location>
        <begin position="93"/>
        <end position="103"/>
    </location>
    <ligand>
        <name>ATP</name>
        <dbReference type="ChEBI" id="CHEBI:30616"/>
    </ligand>
</feature>
<dbReference type="Gene3D" id="3.30.70.890">
    <property type="entry name" value="GHMP kinase, C-terminal domain"/>
    <property type="match status" value="1"/>
</dbReference>
<dbReference type="UniPathway" id="UPA00050">
    <property type="reaction ID" value="UER00064"/>
</dbReference>
<dbReference type="Pfam" id="PF00288">
    <property type="entry name" value="GHMP_kinases_N"/>
    <property type="match status" value="1"/>
</dbReference>
<feature type="domain" description="GHMP kinase C-terminal" evidence="15">
    <location>
        <begin position="218"/>
        <end position="269"/>
    </location>
</feature>
<dbReference type="InterPro" id="IPR006203">
    <property type="entry name" value="GHMP_knse_ATP-bd_CS"/>
</dbReference>
<keyword evidence="17" id="KW-1185">Reference proteome</keyword>
<dbReference type="GO" id="GO:0004413">
    <property type="term" value="F:homoserine kinase activity"/>
    <property type="evidence" value="ECO:0007669"/>
    <property type="project" value="UniProtKB-UniRule"/>
</dbReference>
<name>F4H7X9_CELFA</name>
<evidence type="ECO:0000313" key="17">
    <source>
        <dbReference type="Proteomes" id="UP000008460"/>
    </source>
</evidence>
<keyword evidence="8 13" id="KW-0547">Nucleotide-binding</keyword>
<dbReference type="HAMAP" id="MF_00384">
    <property type="entry name" value="Homoser_kinase"/>
    <property type="match status" value="1"/>
</dbReference>
<evidence type="ECO:0000256" key="12">
    <source>
        <dbReference type="ARBA" id="ARBA00049954"/>
    </source>
</evidence>
<keyword evidence="9 13" id="KW-0418">Kinase</keyword>
<keyword evidence="7 13" id="KW-0791">Threonine biosynthesis</keyword>
<dbReference type="InterPro" id="IPR000870">
    <property type="entry name" value="Homoserine_kinase"/>
</dbReference>
<evidence type="ECO:0000256" key="8">
    <source>
        <dbReference type="ARBA" id="ARBA00022741"/>
    </source>
</evidence>
<dbReference type="NCBIfam" id="TIGR00191">
    <property type="entry name" value="thrB"/>
    <property type="match status" value="1"/>
</dbReference>
<dbReference type="PANTHER" id="PTHR20861">
    <property type="entry name" value="HOMOSERINE/4-DIPHOSPHOCYTIDYL-2-C-METHYL-D-ERYTHRITOL KINASE"/>
    <property type="match status" value="1"/>
</dbReference>
<dbReference type="PRINTS" id="PR00958">
    <property type="entry name" value="HOMSERKINASE"/>
</dbReference>
<dbReference type="PANTHER" id="PTHR20861:SF1">
    <property type="entry name" value="HOMOSERINE KINASE"/>
    <property type="match status" value="1"/>
</dbReference>
<evidence type="ECO:0000259" key="14">
    <source>
        <dbReference type="Pfam" id="PF00288"/>
    </source>
</evidence>
<keyword evidence="6 13" id="KW-0808">Transferase</keyword>
<dbReference type="SUPFAM" id="SSF54211">
    <property type="entry name" value="Ribosomal protein S5 domain 2-like"/>
    <property type="match status" value="1"/>
</dbReference>
<evidence type="ECO:0000256" key="4">
    <source>
        <dbReference type="ARBA" id="ARBA00017858"/>
    </source>
</evidence>
<evidence type="ECO:0000256" key="10">
    <source>
        <dbReference type="ARBA" id="ARBA00022840"/>
    </source>
</evidence>
<feature type="domain" description="GHMP kinase N-terminal" evidence="14">
    <location>
        <begin position="65"/>
        <end position="148"/>
    </location>
</feature>
<dbReference type="EC" id="2.7.1.39" evidence="3 13"/>
<dbReference type="GO" id="GO:0009088">
    <property type="term" value="P:threonine biosynthetic process"/>
    <property type="evidence" value="ECO:0007669"/>
    <property type="project" value="UniProtKB-UniRule"/>
</dbReference>
<accession>F4H7X9</accession>
<dbReference type="KEGG" id="cfi:Celf_2816"/>
<dbReference type="InterPro" id="IPR036554">
    <property type="entry name" value="GHMP_kinase_C_sf"/>
</dbReference>
<evidence type="ECO:0000256" key="3">
    <source>
        <dbReference type="ARBA" id="ARBA00012078"/>
    </source>
</evidence>
<gene>
    <name evidence="13" type="primary">thrB</name>
    <name evidence="16" type="ordered locus">Celf_2816</name>
</gene>
<comment type="pathway">
    <text evidence="1 13">Amino-acid biosynthesis; L-threonine biosynthesis; L-threonine from L-aspartate: step 4/5.</text>
</comment>
<dbReference type="InterPro" id="IPR020568">
    <property type="entry name" value="Ribosomal_Su5_D2-typ_SF"/>
</dbReference>
<dbReference type="InterPro" id="IPR014721">
    <property type="entry name" value="Ribsml_uS5_D2-typ_fold_subgr"/>
</dbReference>
<evidence type="ECO:0000256" key="11">
    <source>
        <dbReference type="ARBA" id="ARBA00049375"/>
    </source>
</evidence>
<dbReference type="PIRSF" id="PIRSF000676">
    <property type="entry name" value="Homoser_kin"/>
    <property type="match status" value="1"/>
</dbReference>
<dbReference type="AlphaFoldDB" id="F4H7X9"/>
<dbReference type="Gene3D" id="3.30.230.10">
    <property type="match status" value="1"/>
</dbReference>
<dbReference type="GO" id="GO:0005524">
    <property type="term" value="F:ATP binding"/>
    <property type="evidence" value="ECO:0007669"/>
    <property type="project" value="UniProtKB-UniRule"/>
</dbReference>
<proteinExistence type="inferred from homology"/>
<sequence length="332" mass="33331">MRLGADHVRVRVPATSANLGPGFDALGVALTLHDEVEVRALGTSGVTVEVTGEGAGEVPDDESHLVVQALRTALDHVGAPQTGLHLTCRNAIPHGRGLGSSAAAVVAGIVAARALVADPAALDDATALALATAMEGHPDNAAPALLGGATVAWTDARTGAVDAVRVAVHDDVVPVAVVPATHLSTKAARGVLPATVPHGDAAFQAGRAALLVEALGRRPDLLLAATEDRLHQEYRRSVMRDSLALVDVLRAAGVAAVVSGAGPTVLALARRVHDGHGAGGATGTGAPATDADEVLRAAFGGVMGGWRVVRLAVDLDGARSERLPATAARSIG</sequence>
<evidence type="ECO:0000259" key="15">
    <source>
        <dbReference type="Pfam" id="PF08544"/>
    </source>
</evidence>
<reference evidence="16 17" key="1">
    <citation type="submission" date="2011-04" db="EMBL/GenBank/DDBJ databases">
        <title>Complete sequence of Cellulomonas fimi ATCC 484.</title>
        <authorList>
            <consortium name="US DOE Joint Genome Institute"/>
            <person name="Lucas S."/>
            <person name="Han J."/>
            <person name="Lapidus A."/>
            <person name="Cheng J.-F."/>
            <person name="Goodwin L."/>
            <person name="Pitluck S."/>
            <person name="Peters L."/>
            <person name="Chertkov O."/>
            <person name="Detter J.C."/>
            <person name="Han C."/>
            <person name="Tapia R."/>
            <person name="Land M."/>
            <person name="Hauser L."/>
            <person name="Kyrpides N."/>
            <person name="Ivanova N."/>
            <person name="Ovchinnikova G."/>
            <person name="Pagani I."/>
            <person name="Mead D."/>
            <person name="Brumm P."/>
            <person name="Woyke T."/>
        </authorList>
    </citation>
    <scope>NUCLEOTIDE SEQUENCE [LARGE SCALE GENOMIC DNA]</scope>
    <source>
        <strain evidence="17">ATCC 484 / DSM 20113 / JCM 1341 / NBRC 15513 / NCIMB 8980 / NCTC 7547</strain>
    </source>
</reference>
<evidence type="ECO:0000256" key="6">
    <source>
        <dbReference type="ARBA" id="ARBA00022679"/>
    </source>
</evidence>
<comment type="function">
    <text evidence="12 13">Catalyzes the ATP-dependent phosphorylation of L-homoserine to L-homoserine phosphate.</text>
</comment>
<evidence type="ECO:0000256" key="13">
    <source>
        <dbReference type="HAMAP-Rule" id="MF_00384"/>
    </source>
</evidence>
<dbReference type="EMBL" id="CP002666">
    <property type="protein sequence ID" value="AEE46940.1"/>
    <property type="molecule type" value="Genomic_DNA"/>
</dbReference>
<comment type="catalytic activity">
    <reaction evidence="11 13">
        <text>L-homoserine + ATP = O-phospho-L-homoserine + ADP + H(+)</text>
        <dbReference type="Rhea" id="RHEA:13985"/>
        <dbReference type="ChEBI" id="CHEBI:15378"/>
        <dbReference type="ChEBI" id="CHEBI:30616"/>
        <dbReference type="ChEBI" id="CHEBI:57476"/>
        <dbReference type="ChEBI" id="CHEBI:57590"/>
        <dbReference type="ChEBI" id="CHEBI:456216"/>
        <dbReference type="EC" id="2.7.1.39"/>
    </reaction>
</comment>
<evidence type="ECO:0000313" key="16">
    <source>
        <dbReference type="EMBL" id="AEE46940.1"/>
    </source>
</evidence>
<dbReference type="HOGENOM" id="CLU_041243_0_1_11"/>
<evidence type="ECO:0000256" key="1">
    <source>
        <dbReference type="ARBA" id="ARBA00005015"/>
    </source>
</evidence>
<evidence type="ECO:0000256" key="7">
    <source>
        <dbReference type="ARBA" id="ARBA00022697"/>
    </source>
</evidence>
<evidence type="ECO:0000256" key="2">
    <source>
        <dbReference type="ARBA" id="ARBA00007370"/>
    </source>
</evidence>
<comment type="subcellular location">
    <subcellularLocation>
        <location evidence="13">Cytoplasm</location>
    </subcellularLocation>
</comment>
<dbReference type="STRING" id="590998.Celf_2816"/>
<comment type="similarity">
    <text evidence="2 13">Belongs to the GHMP kinase family. Homoserine kinase subfamily.</text>
</comment>
<dbReference type="GO" id="GO:0005737">
    <property type="term" value="C:cytoplasm"/>
    <property type="evidence" value="ECO:0007669"/>
    <property type="project" value="UniProtKB-SubCell"/>
</dbReference>
<dbReference type="InterPro" id="IPR013750">
    <property type="entry name" value="GHMP_kinase_C_dom"/>
</dbReference>
<dbReference type="PROSITE" id="PS00627">
    <property type="entry name" value="GHMP_KINASES_ATP"/>
    <property type="match status" value="1"/>
</dbReference>
<dbReference type="RefSeq" id="WP_013771966.1">
    <property type="nucleotide sequence ID" value="NC_015514.1"/>
</dbReference>
<keyword evidence="13" id="KW-0963">Cytoplasm</keyword>
<dbReference type="SUPFAM" id="SSF55060">
    <property type="entry name" value="GHMP Kinase, C-terminal domain"/>
    <property type="match status" value="1"/>
</dbReference>
<dbReference type="eggNOG" id="COG0083">
    <property type="taxonomic scope" value="Bacteria"/>
</dbReference>
<keyword evidence="10 13" id="KW-0067">ATP-binding</keyword>
<dbReference type="Proteomes" id="UP000008460">
    <property type="component" value="Chromosome"/>
</dbReference>
<dbReference type="InterPro" id="IPR006204">
    <property type="entry name" value="GHMP_kinase_N_dom"/>
</dbReference>
<keyword evidence="5 13" id="KW-0028">Amino-acid biosynthesis</keyword>
<evidence type="ECO:0000256" key="9">
    <source>
        <dbReference type="ARBA" id="ARBA00022777"/>
    </source>
</evidence>
<organism evidence="16 17">
    <name type="scientific">Cellulomonas fimi (strain ATCC 484 / DSM 20113 / JCM 1341 / CCUG 24087 / LMG 16345 / NBRC 15513 / NCIMB 8980 / NCTC 7547 / NRS-133)</name>
    <dbReference type="NCBI Taxonomy" id="590998"/>
    <lineage>
        <taxon>Bacteria</taxon>
        <taxon>Bacillati</taxon>
        <taxon>Actinomycetota</taxon>
        <taxon>Actinomycetes</taxon>
        <taxon>Micrococcales</taxon>
        <taxon>Cellulomonadaceae</taxon>
        <taxon>Cellulomonas</taxon>
    </lineage>
</organism>